<feature type="transmembrane region" description="Helical" evidence="13">
    <location>
        <begin position="6"/>
        <end position="23"/>
    </location>
</feature>
<keyword evidence="7 13" id="KW-0812">Transmembrane</keyword>
<dbReference type="PANTHER" id="PTHR13036">
    <property type="entry name" value="BETA1,4 MANNOSYLTRANSFERASE"/>
    <property type="match status" value="1"/>
</dbReference>
<feature type="region of interest" description="Disordered" evidence="12">
    <location>
        <begin position="267"/>
        <end position="297"/>
    </location>
</feature>
<dbReference type="InterPro" id="IPR026051">
    <property type="entry name" value="ALG1-like"/>
</dbReference>
<keyword evidence="5 15" id="KW-0328">Glycosyltransferase</keyword>
<evidence type="ECO:0000256" key="12">
    <source>
        <dbReference type="SAM" id="MobiDB-lite"/>
    </source>
</evidence>
<evidence type="ECO:0000256" key="5">
    <source>
        <dbReference type="ARBA" id="ARBA00022676"/>
    </source>
</evidence>
<dbReference type="Gene3D" id="3.40.50.2000">
    <property type="entry name" value="Glycogen Phosphorylase B"/>
    <property type="match status" value="1"/>
</dbReference>
<dbReference type="RefSeq" id="XP_047779039.1">
    <property type="nucleotide sequence ID" value="XM_047920580.1"/>
</dbReference>
<evidence type="ECO:0000256" key="7">
    <source>
        <dbReference type="ARBA" id="ARBA00022692"/>
    </source>
</evidence>
<accession>A0ABQ8KG82</accession>
<keyword evidence="8" id="KW-0256">Endoplasmic reticulum</keyword>
<keyword evidence="10 13" id="KW-0472">Membrane</keyword>
<comment type="pathway">
    <text evidence="2">Protein modification; protein glycosylation.</text>
</comment>
<evidence type="ECO:0000256" key="2">
    <source>
        <dbReference type="ARBA" id="ARBA00004922"/>
    </source>
</evidence>
<name>A0ABQ8KG82_9APHY</name>
<evidence type="ECO:0000256" key="10">
    <source>
        <dbReference type="ARBA" id="ARBA00023136"/>
    </source>
</evidence>
<evidence type="ECO:0000256" key="1">
    <source>
        <dbReference type="ARBA" id="ARBA00004389"/>
    </source>
</evidence>
<protein>
    <recommendedName>
        <fullName evidence="4">Chitobiosyldiphosphodolichol beta-mannosyltransferase</fullName>
        <ecNumber evidence="3">2.4.1.142</ecNumber>
    </recommendedName>
</protein>
<comment type="caution">
    <text evidence="15">The sequence shown here is derived from an EMBL/GenBank/DDBJ whole genome shotgun (WGS) entry which is preliminary data.</text>
</comment>
<dbReference type="SUPFAM" id="SSF53756">
    <property type="entry name" value="UDP-Glycosyltransferase/glycogen phosphorylase"/>
    <property type="match status" value="1"/>
</dbReference>
<keyword evidence="9 13" id="KW-1133">Transmembrane helix</keyword>
<dbReference type="Pfam" id="PF13579">
    <property type="entry name" value="Glyco_trans_4_4"/>
    <property type="match status" value="1"/>
</dbReference>
<organism evidence="15 16">
    <name type="scientific">Rhodofomes roseus</name>
    <dbReference type="NCBI Taxonomy" id="34475"/>
    <lineage>
        <taxon>Eukaryota</taxon>
        <taxon>Fungi</taxon>
        <taxon>Dikarya</taxon>
        <taxon>Basidiomycota</taxon>
        <taxon>Agaricomycotina</taxon>
        <taxon>Agaricomycetes</taxon>
        <taxon>Polyporales</taxon>
        <taxon>Rhodofomes</taxon>
    </lineage>
</organism>
<evidence type="ECO:0000256" key="3">
    <source>
        <dbReference type="ARBA" id="ARBA00012611"/>
    </source>
</evidence>
<dbReference type="PANTHER" id="PTHR13036:SF0">
    <property type="entry name" value="CHITOBIOSYLDIPHOSPHODOLICHOL BETA-MANNOSYLTRANSFERASE"/>
    <property type="match status" value="1"/>
</dbReference>
<proteinExistence type="predicted"/>
<evidence type="ECO:0000256" key="8">
    <source>
        <dbReference type="ARBA" id="ARBA00022824"/>
    </source>
</evidence>
<evidence type="ECO:0000313" key="16">
    <source>
        <dbReference type="Proteomes" id="UP000814176"/>
    </source>
</evidence>
<sequence>MSPEVLVNSLIICAVCWAIWRIVRMRQPEVSLRSVAILVLGDIGRSPRMMYHAESFASIGFETYLIGYAGTKPVPSLLSIPHVRFLYLSEPPRYISSWPFIVAAPRKVLHQVLSILNTLLVRIPHPPEFIIVQNPPSIPTLALVWFVARLRGSKVIIDWHNLGYSILALKLGDQHIFVRIAKWFESYFGRVAYAHLFVTRAMRDFLVREWDLQGIKVVLHDRPPARFHRASPSEAHELFLKLRSVLAIPELTSFLPPISPPYSTPFTSMPRSSLLSSEPRRPSDDTGKRLARGTAPMPALRSDRPALLVSSTSWTPDEDFGILLDAMVLYEKRARELSNAPSSDGLRTSLPKLLVIVTGKGPLRDEYMQRIGKLQSGEGGEDAWRYVRCVSLWLEAEDYPLLLGSADLGVSLHSSSSALDLPMKVVDMFGCGLPVCALGFACLDELVKDGVNGLVFHNAEQLAGQLEDLLSSHPHSHVIERLRSSLRHTYPRSPRSPASEEDADYWGTWAQNWDRVVRPLILRDVAETTY</sequence>
<dbReference type="EC" id="2.4.1.142" evidence="3"/>
<dbReference type="InterPro" id="IPR028098">
    <property type="entry name" value="Glyco_trans_4-like_N"/>
</dbReference>
<feature type="compositionally biased region" description="Low complexity" evidence="12">
    <location>
        <begin position="268"/>
        <end position="277"/>
    </location>
</feature>
<evidence type="ECO:0000256" key="9">
    <source>
        <dbReference type="ARBA" id="ARBA00022989"/>
    </source>
</evidence>
<dbReference type="Proteomes" id="UP000814176">
    <property type="component" value="Unassembled WGS sequence"/>
</dbReference>
<dbReference type="Pfam" id="PF13692">
    <property type="entry name" value="Glyco_trans_1_4"/>
    <property type="match status" value="1"/>
</dbReference>
<dbReference type="GeneID" id="72001312"/>
<dbReference type="EMBL" id="JADCUA010000010">
    <property type="protein sequence ID" value="KAH9836801.1"/>
    <property type="molecule type" value="Genomic_DNA"/>
</dbReference>
<dbReference type="GO" id="GO:0016757">
    <property type="term" value="F:glycosyltransferase activity"/>
    <property type="evidence" value="ECO:0007669"/>
    <property type="project" value="UniProtKB-KW"/>
</dbReference>
<feature type="domain" description="Glycosyltransferase subfamily 4-like N-terminal" evidence="14">
    <location>
        <begin position="51"/>
        <end position="218"/>
    </location>
</feature>
<feature type="compositionally biased region" description="Basic and acidic residues" evidence="12">
    <location>
        <begin position="278"/>
        <end position="288"/>
    </location>
</feature>
<comment type="function">
    <text evidence="11">Participates in the formation of the lipid-linked precursor oligosaccharide for N-glycosylation. Involved in assembling the dolichol-pyrophosphate-GlcNAc(2)-Man(5) intermediate on the cytoplasmic surface of the ER.</text>
</comment>
<reference evidence="15 16" key="1">
    <citation type="journal article" date="2021" name="Environ. Microbiol.">
        <title>Gene family expansions and transcriptome signatures uncover fungal adaptations to wood decay.</title>
        <authorList>
            <person name="Hage H."/>
            <person name="Miyauchi S."/>
            <person name="Viragh M."/>
            <person name="Drula E."/>
            <person name="Min B."/>
            <person name="Chaduli D."/>
            <person name="Navarro D."/>
            <person name="Favel A."/>
            <person name="Norest M."/>
            <person name="Lesage-Meessen L."/>
            <person name="Balint B."/>
            <person name="Merenyi Z."/>
            <person name="de Eugenio L."/>
            <person name="Morin E."/>
            <person name="Martinez A.T."/>
            <person name="Baldrian P."/>
            <person name="Stursova M."/>
            <person name="Martinez M.J."/>
            <person name="Novotny C."/>
            <person name="Magnuson J.K."/>
            <person name="Spatafora J.W."/>
            <person name="Maurice S."/>
            <person name="Pangilinan J."/>
            <person name="Andreopoulos W."/>
            <person name="LaButti K."/>
            <person name="Hundley H."/>
            <person name="Na H."/>
            <person name="Kuo A."/>
            <person name="Barry K."/>
            <person name="Lipzen A."/>
            <person name="Henrissat B."/>
            <person name="Riley R."/>
            <person name="Ahrendt S."/>
            <person name="Nagy L.G."/>
            <person name="Grigoriev I.V."/>
            <person name="Martin F."/>
            <person name="Rosso M.N."/>
        </authorList>
    </citation>
    <scope>NUCLEOTIDE SEQUENCE [LARGE SCALE GENOMIC DNA]</scope>
    <source>
        <strain evidence="15 16">CIRM-BRFM 1785</strain>
    </source>
</reference>
<evidence type="ECO:0000256" key="11">
    <source>
        <dbReference type="ARBA" id="ARBA00024899"/>
    </source>
</evidence>
<evidence type="ECO:0000256" key="13">
    <source>
        <dbReference type="SAM" id="Phobius"/>
    </source>
</evidence>
<evidence type="ECO:0000259" key="14">
    <source>
        <dbReference type="Pfam" id="PF13579"/>
    </source>
</evidence>
<evidence type="ECO:0000256" key="6">
    <source>
        <dbReference type="ARBA" id="ARBA00022679"/>
    </source>
</evidence>
<keyword evidence="6" id="KW-0808">Transferase</keyword>
<keyword evidence="16" id="KW-1185">Reference proteome</keyword>
<evidence type="ECO:0000256" key="4">
    <source>
        <dbReference type="ARBA" id="ARBA00015841"/>
    </source>
</evidence>
<gene>
    <name evidence="15" type="ORF">C8Q71DRAFT_707778</name>
</gene>
<comment type="subcellular location">
    <subcellularLocation>
        <location evidence="1">Endoplasmic reticulum membrane</location>
        <topology evidence="1">Single-pass membrane protein</topology>
    </subcellularLocation>
</comment>
<evidence type="ECO:0000313" key="15">
    <source>
        <dbReference type="EMBL" id="KAH9836801.1"/>
    </source>
</evidence>